<dbReference type="EMBL" id="CAADFH010000014">
    <property type="protein sequence ID" value="VFJ91127.1"/>
    <property type="molecule type" value="Genomic_DNA"/>
</dbReference>
<gene>
    <name evidence="1" type="ORF">BECKLFY1418A_GA0070994_101443</name>
</gene>
<reference evidence="1" key="1">
    <citation type="submission" date="2019-02" db="EMBL/GenBank/DDBJ databases">
        <authorList>
            <person name="Gruber-Vodicka R. H."/>
            <person name="Seah K. B. B."/>
        </authorList>
    </citation>
    <scope>NUCLEOTIDE SEQUENCE</scope>
    <source>
        <strain evidence="1">BECK_M6</strain>
    </source>
</reference>
<protein>
    <submittedName>
        <fullName evidence="1">Uncharacterized protein</fullName>
    </submittedName>
</protein>
<dbReference type="AlphaFoldDB" id="A0A450UEZ5"/>
<name>A0A450UEZ5_9GAMM</name>
<organism evidence="1">
    <name type="scientific">Candidatus Kentrum sp. LFY</name>
    <dbReference type="NCBI Taxonomy" id="2126342"/>
    <lineage>
        <taxon>Bacteria</taxon>
        <taxon>Pseudomonadati</taxon>
        <taxon>Pseudomonadota</taxon>
        <taxon>Gammaproteobacteria</taxon>
        <taxon>Candidatus Kentrum</taxon>
    </lineage>
</organism>
<evidence type="ECO:0000313" key="1">
    <source>
        <dbReference type="EMBL" id="VFJ91127.1"/>
    </source>
</evidence>
<proteinExistence type="predicted"/>
<sequence length="59" mass="6760">MGYPVLGYGRIPYIQQMQTNADLMGVHADAMQTHDGKMQTNIHIARTHKSRIRAYIPMM</sequence>
<accession>A0A450UEZ5</accession>